<protein>
    <submittedName>
        <fullName evidence="1">Uncharacterized protein</fullName>
    </submittedName>
</protein>
<keyword evidence="2" id="KW-1185">Reference proteome</keyword>
<reference evidence="1 2" key="1">
    <citation type="submission" date="2017-04" db="EMBL/GenBank/DDBJ databases">
        <authorList>
            <person name="Afonso C.L."/>
            <person name="Miller P.J."/>
            <person name="Scott M.A."/>
            <person name="Spackman E."/>
            <person name="Goraichik I."/>
            <person name="Dimitrov K.M."/>
            <person name="Suarez D.L."/>
            <person name="Swayne D.E."/>
        </authorList>
    </citation>
    <scope>NUCLEOTIDE SEQUENCE [LARGE SCALE GENOMIC DNA]</scope>
    <source>
        <strain evidence="1 2">CGMCC 1.10972</strain>
    </source>
</reference>
<accession>A0A1W1Z4R1</accession>
<organism evidence="1 2">
    <name type="scientific">Fulvimarina manganoxydans</name>
    <dbReference type="NCBI Taxonomy" id="937218"/>
    <lineage>
        <taxon>Bacteria</taxon>
        <taxon>Pseudomonadati</taxon>
        <taxon>Pseudomonadota</taxon>
        <taxon>Alphaproteobacteria</taxon>
        <taxon>Hyphomicrobiales</taxon>
        <taxon>Aurantimonadaceae</taxon>
        <taxon>Fulvimarina</taxon>
    </lineage>
</organism>
<gene>
    <name evidence="1" type="ORF">SAMN06297251_102159</name>
</gene>
<evidence type="ECO:0000313" key="1">
    <source>
        <dbReference type="EMBL" id="SMC43356.1"/>
    </source>
</evidence>
<proteinExistence type="predicted"/>
<dbReference type="EMBL" id="FWXR01000002">
    <property type="protein sequence ID" value="SMC43356.1"/>
    <property type="molecule type" value="Genomic_DNA"/>
</dbReference>
<dbReference type="Proteomes" id="UP000192656">
    <property type="component" value="Unassembled WGS sequence"/>
</dbReference>
<evidence type="ECO:0000313" key="2">
    <source>
        <dbReference type="Proteomes" id="UP000192656"/>
    </source>
</evidence>
<name>A0A1W1Z4R1_9HYPH</name>
<sequence length="64" mass="7419">MNLLGFLTRRNDKDEVARREVETCLEQERGDLRNTVQTIHSHSRRLTLMAGVMEMRGHGHEEAS</sequence>
<dbReference type="STRING" id="937218.SAMN06297251_102159"/>
<dbReference type="AlphaFoldDB" id="A0A1W1Z4R1"/>